<keyword evidence="1" id="KW-0813">Transport</keyword>
<keyword evidence="2" id="KW-0547">Nucleotide-binding</keyword>
<evidence type="ECO:0000313" key="9">
    <source>
        <dbReference type="Proteomes" id="UP000191094"/>
    </source>
</evidence>
<evidence type="ECO:0000256" key="1">
    <source>
        <dbReference type="ARBA" id="ARBA00022448"/>
    </source>
</evidence>
<dbReference type="SUPFAM" id="SSF52540">
    <property type="entry name" value="P-loop containing nucleoside triphosphate hydrolases"/>
    <property type="match status" value="1"/>
</dbReference>
<dbReference type="NCBIfam" id="TIGR01189">
    <property type="entry name" value="ccmA"/>
    <property type="match status" value="1"/>
</dbReference>
<keyword evidence="4 8" id="KW-0067">ATP-binding</keyword>
<dbReference type="InterPro" id="IPR005895">
    <property type="entry name" value="ABC_transptr_haem_export_CcmA"/>
</dbReference>
<feature type="domain" description="ABC transporter" evidence="7">
    <location>
        <begin position="10"/>
        <end position="215"/>
    </location>
</feature>
<evidence type="ECO:0000256" key="3">
    <source>
        <dbReference type="ARBA" id="ARBA00022748"/>
    </source>
</evidence>
<dbReference type="InterPro" id="IPR003593">
    <property type="entry name" value="AAA+_ATPase"/>
</dbReference>
<evidence type="ECO:0000313" key="8">
    <source>
        <dbReference type="EMBL" id="OOS20795.1"/>
    </source>
</evidence>
<name>A0A1T0CEN9_9GAMM</name>
<keyword evidence="6" id="KW-0472">Membrane</keyword>
<dbReference type="PANTHER" id="PTHR43499">
    <property type="entry name" value="ABC TRANSPORTER I FAMILY MEMBER 1"/>
    <property type="match status" value="1"/>
</dbReference>
<dbReference type="Pfam" id="PF00005">
    <property type="entry name" value="ABC_tran"/>
    <property type="match status" value="1"/>
</dbReference>
<dbReference type="PANTHER" id="PTHR43499:SF1">
    <property type="entry name" value="ABC TRANSPORTER I FAMILY MEMBER 1"/>
    <property type="match status" value="1"/>
</dbReference>
<comment type="caution">
    <text evidence="8">The sequence shown here is derived from an EMBL/GenBank/DDBJ whole genome shotgun (WGS) entry which is preliminary data.</text>
</comment>
<accession>A0A1T0CEN9</accession>
<dbReference type="GO" id="GO:0017004">
    <property type="term" value="P:cytochrome complex assembly"/>
    <property type="evidence" value="ECO:0007669"/>
    <property type="project" value="UniProtKB-KW"/>
</dbReference>
<dbReference type="AlphaFoldDB" id="A0A1T0CEN9"/>
<gene>
    <name evidence="8" type="ORF">B0682_06325</name>
</gene>
<evidence type="ECO:0000259" key="7">
    <source>
        <dbReference type="PROSITE" id="PS50893"/>
    </source>
</evidence>
<dbReference type="PROSITE" id="PS00211">
    <property type="entry name" value="ABC_TRANSPORTER_1"/>
    <property type="match status" value="1"/>
</dbReference>
<evidence type="ECO:0000256" key="4">
    <source>
        <dbReference type="ARBA" id="ARBA00022840"/>
    </source>
</evidence>
<dbReference type="EMBL" id="MUYT01000007">
    <property type="protein sequence ID" value="OOS20795.1"/>
    <property type="molecule type" value="Genomic_DNA"/>
</dbReference>
<dbReference type="GO" id="GO:0005524">
    <property type="term" value="F:ATP binding"/>
    <property type="evidence" value="ECO:0007669"/>
    <property type="project" value="UniProtKB-KW"/>
</dbReference>
<dbReference type="GO" id="GO:0016887">
    <property type="term" value="F:ATP hydrolysis activity"/>
    <property type="evidence" value="ECO:0007669"/>
    <property type="project" value="InterPro"/>
</dbReference>
<evidence type="ECO:0000256" key="2">
    <source>
        <dbReference type="ARBA" id="ARBA00022741"/>
    </source>
</evidence>
<dbReference type="GO" id="GO:0022857">
    <property type="term" value="F:transmembrane transporter activity"/>
    <property type="evidence" value="ECO:0007669"/>
    <property type="project" value="InterPro"/>
</dbReference>
<dbReference type="InterPro" id="IPR003439">
    <property type="entry name" value="ABC_transporter-like_ATP-bd"/>
</dbReference>
<keyword evidence="3" id="KW-0201">Cytochrome c-type biogenesis</keyword>
<dbReference type="PROSITE" id="PS50893">
    <property type="entry name" value="ABC_TRANSPORTER_2"/>
    <property type="match status" value="1"/>
</dbReference>
<evidence type="ECO:0000256" key="6">
    <source>
        <dbReference type="ARBA" id="ARBA00023136"/>
    </source>
</evidence>
<keyword evidence="9" id="KW-1185">Reference proteome</keyword>
<sequence>MTNSDNPPLLSLKQVDVGRGEFMLCQGVNLTLNAGDICHLIGANGTGKTTLLMQLVGMLPTINGQIHWHSDIPPLFVSHQLGIHPNLTVAQNLNFLLNLYGIDAKTDTKTHAQALNANLLSDALAWVGLLGYDNFLCQQLSAGQSRRVNLARLVVMTPRHTPVWLLDEPLTALDVAMVAKLEQRLQAFSEQGGAVLMTSHQALNVANKQLDLSEYLP</sequence>
<proteinExistence type="predicted"/>
<dbReference type="InterPro" id="IPR027417">
    <property type="entry name" value="P-loop_NTPase"/>
</dbReference>
<reference evidence="8 9" key="1">
    <citation type="submission" date="2017-02" db="EMBL/GenBank/DDBJ databases">
        <title>Draft genome sequence of Moraxella lincolnii CCUG 9405T type strain.</title>
        <authorList>
            <person name="Salva-Serra F."/>
            <person name="Engstrom-Jakobsson H."/>
            <person name="Thorell K."/>
            <person name="Jaen-Luchoro D."/>
            <person name="Gonzales-Siles L."/>
            <person name="Karlsson R."/>
            <person name="Yazdan S."/>
            <person name="Boulund F."/>
            <person name="Johnning A."/>
            <person name="Engstrand L."/>
            <person name="Kristiansson E."/>
            <person name="Moore E."/>
        </authorList>
    </citation>
    <scope>NUCLEOTIDE SEQUENCE [LARGE SCALE GENOMIC DNA]</scope>
    <source>
        <strain evidence="8 9">CCUG 9405</strain>
    </source>
</reference>
<dbReference type="SMART" id="SM00382">
    <property type="entry name" value="AAA"/>
    <property type="match status" value="1"/>
</dbReference>
<dbReference type="Proteomes" id="UP000191094">
    <property type="component" value="Unassembled WGS sequence"/>
</dbReference>
<organism evidence="8 9">
    <name type="scientific">Lwoffella lincolnii</name>
    <dbReference type="NCBI Taxonomy" id="90241"/>
    <lineage>
        <taxon>Bacteria</taxon>
        <taxon>Pseudomonadati</taxon>
        <taxon>Pseudomonadota</taxon>
        <taxon>Gammaproteobacteria</taxon>
        <taxon>Moraxellales</taxon>
        <taxon>Moraxellaceae</taxon>
        <taxon>Lwoffella</taxon>
    </lineage>
</organism>
<keyword evidence="5" id="KW-1278">Translocase</keyword>
<dbReference type="InterPro" id="IPR017871">
    <property type="entry name" value="ABC_transporter-like_CS"/>
</dbReference>
<evidence type="ECO:0000256" key="5">
    <source>
        <dbReference type="ARBA" id="ARBA00022967"/>
    </source>
</evidence>
<protein>
    <submittedName>
        <fullName evidence="8">Heme ABC exporter, ATP-binding protein CcmA</fullName>
    </submittedName>
</protein>
<dbReference type="Gene3D" id="3.40.50.300">
    <property type="entry name" value="P-loop containing nucleotide triphosphate hydrolases"/>
    <property type="match status" value="1"/>
</dbReference>
<dbReference type="STRING" id="90241.B0682_06325"/>